<accession>A0A450TTT0</accession>
<gene>
    <name evidence="2" type="ORF">BECKFW1821C_GA0114237_10318</name>
</gene>
<dbReference type="InterPro" id="IPR041464">
    <property type="entry name" value="TubC_N"/>
</dbReference>
<organism evidence="2">
    <name type="scientific">Candidatus Kentrum sp. FW</name>
    <dbReference type="NCBI Taxonomy" id="2126338"/>
    <lineage>
        <taxon>Bacteria</taxon>
        <taxon>Pseudomonadati</taxon>
        <taxon>Pseudomonadota</taxon>
        <taxon>Gammaproteobacteria</taxon>
        <taxon>Candidatus Kentrum</taxon>
    </lineage>
</organism>
<proteinExistence type="predicted"/>
<name>A0A450TTT0_9GAMM</name>
<dbReference type="InterPro" id="IPR044894">
    <property type="entry name" value="TubC_N_sf"/>
</dbReference>
<dbReference type="Pfam" id="PF18563">
    <property type="entry name" value="TubC_N"/>
    <property type="match status" value="1"/>
</dbReference>
<dbReference type="EMBL" id="CAADFE010000031">
    <property type="protein sequence ID" value="VFJ72084.1"/>
    <property type="molecule type" value="Genomic_DNA"/>
</dbReference>
<sequence>MSNHGSAISLLAALKDIGCRVWIEDGELSVRAPKAGITEALKEQ</sequence>
<dbReference type="Gene3D" id="1.10.10.1830">
    <property type="entry name" value="Non-ribosomal peptide synthase, adenylation domain"/>
    <property type="match status" value="1"/>
</dbReference>
<feature type="domain" description="TubC N-terminal docking" evidence="1">
    <location>
        <begin position="9"/>
        <end position="44"/>
    </location>
</feature>
<dbReference type="AlphaFoldDB" id="A0A450TTT0"/>
<evidence type="ECO:0000259" key="1">
    <source>
        <dbReference type="Pfam" id="PF18563"/>
    </source>
</evidence>
<protein>
    <recommendedName>
        <fullName evidence="1">TubC N-terminal docking domain-containing protein</fullName>
    </recommendedName>
</protein>
<evidence type="ECO:0000313" key="2">
    <source>
        <dbReference type="EMBL" id="VFJ72084.1"/>
    </source>
</evidence>
<reference evidence="2" key="1">
    <citation type="submission" date="2019-02" db="EMBL/GenBank/DDBJ databases">
        <authorList>
            <person name="Gruber-Vodicka R. H."/>
            <person name="Seah K. B. B."/>
        </authorList>
    </citation>
    <scope>NUCLEOTIDE SEQUENCE</scope>
    <source>
        <strain evidence="2">BECK_BZ131</strain>
    </source>
</reference>